<sequence>MDADDYDNPWKQAIDEYFADFIACYFPQAHQDIDWAAGYETLDKELPGLARDADLGQRYADKLVKVRTRQGQHDLVYVHIEVQGQHDPDFAQRMFVYHYRIFDRFGQPPVSLAVLADEHPHWKPSRYGYQRWGCALEFAFPSVKLSEHAQSLDALLASDNPFAILTAAHWLTRRSKRNMDERLASKLRLIKLLYHKGWTRQAVLDFFSVIDWMMHLPEALTQQFRQQLADYEQENTMRYVTSVERQAREEGVLTGLQQGMQQGIQQGEAAFLLRLLNRRFGALPAEWVLRVQQASHAELELWGERVLDAASLDEVFAPQTH</sequence>
<dbReference type="PANTHER" id="PTHR35586:SF1">
    <property type="entry name" value="SLL1691 PROTEIN"/>
    <property type="match status" value="1"/>
</dbReference>
<protein>
    <submittedName>
        <fullName evidence="3">Putative YhgA-like transposase</fullName>
    </submittedName>
</protein>
<comment type="caution">
    <text evidence="3">The sequence shown here is derived from an EMBL/GenBank/DDBJ whole genome shotgun (WGS) entry which is preliminary data.</text>
</comment>
<dbReference type="PANTHER" id="PTHR35586">
    <property type="entry name" value="SLL1691 PROTEIN"/>
    <property type="match status" value="1"/>
</dbReference>
<dbReference type="Proteomes" id="UP000247555">
    <property type="component" value="Unassembled WGS sequence"/>
</dbReference>
<evidence type="ECO:0000259" key="1">
    <source>
        <dbReference type="Pfam" id="PF04754"/>
    </source>
</evidence>
<reference evidence="3 4" key="1">
    <citation type="submission" date="2018-05" db="EMBL/GenBank/DDBJ databases">
        <title>Genomic Encyclopedia of Type Strains, Phase IV (KMG-IV): sequencing the most valuable type-strain genomes for metagenomic binning, comparative biology and taxonomic classification.</title>
        <authorList>
            <person name="Goeker M."/>
        </authorList>
    </citation>
    <scope>NUCLEOTIDE SEQUENCE [LARGE SCALE GENOMIC DNA]</scope>
    <source>
        <strain evidence="3 4">DSM 29661</strain>
    </source>
</reference>
<dbReference type="RefSeq" id="WP_110389540.1">
    <property type="nucleotide sequence ID" value="NZ_QJKI01000002.1"/>
</dbReference>
<accession>A0A318LHS3</accession>
<dbReference type="OrthoDB" id="932587at2"/>
<feature type="domain" description="DUF4351" evidence="2">
    <location>
        <begin position="261"/>
        <end position="314"/>
    </location>
</feature>
<evidence type="ECO:0000259" key="2">
    <source>
        <dbReference type="Pfam" id="PF14261"/>
    </source>
</evidence>
<dbReference type="AlphaFoldDB" id="A0A318LHS3"/>
<evidence type="ECO:0000313" key="4">
    <source>
        <dbReference type="Proteomes" id="UP000247555"/>
    </source>
</evidence>
<proteinExistence type="predicted"/>
<feature type="domain" description="Transposase (putative) YhgA-like" evidence="1">
    <location>
        <begin position="52"/>
        <end position="105"/>
    </location>
</feature>
<dbReference type="EMBL" id="QJKI01000002">
    <property type="protein sequence ID" value="PXX81227.1"/>
    <property type="molecule type" value="Genomic_DNA"/>
</dbReference>
<name>A0A318LHS3_9NEIS</name>
<dbReference type="InterPro" id="IPR006842">
    <property type="entry name" value="Transposase_31"/>
</dbReference>
<dbReference type="InterPro" id="IPR025587">
    <property type="entry name" value="DUF4351"/>
</dbReference>
<organism evidence="3 4">
    <name type="scientific">Rivihabitans pingtungensis</name>
    <dbReference type="NCBI Taxonomy" id="1054498"/>
    <lineage>
        <taxon>Bacteria</taxon>
        <taxon>Pseudomonadati</taxon>
        <taxon>Pseudomonadota</taxon>
        <taxon>Betaproteobacteria</taxon>
        <taxon>Neisseriales</taxon>
        <taxon>Aquaspirillaceae</taxon>
        <taxon>Rivihabitans</taxon>
    </lineage>
</organism>
<dbReference type="Pfam" id="PF14261">
    <property type="entry name" value="DUF4351"/>
    <property type="match status" value="1"/>
</dbReference>
<evidence type="ECO:0000313" key="3">
    <source>
        <dbReference type="EMBL" id="PXX81227.1"/>
    </source>
</evidence>
<dbReference type="Pfam" id="PF04754">
    <property type="entry name" value="Transposase_31"/>
    <property type="match status" value="1"/>
</dbReference>
<gene>
    <name evidence="3" type="ORF">DFR34_10262</name>
</gene>
<keyword evidence="4" id="KW-1185">Reference proteome</keyword>